<dbReference type="GO" id="GO:0004563">
    <property type="term" value="F:beta-N-acetylhexosaminidase activity"/>
    <property type="evidence" value="ECO:0007669"/>
    <property type="project" value="InterPro"/>
</dbReference>
<dbReference type="PANTHER" id="PTHR43678">
    <property type="entry name" value="PUTATIVE (AFU_ORTHOLOGUE AFUA_2G00640)-RELATED"/>
    <property type="match status" value="1"/>
</dbReference>
<dbReference type="CDD" id="cd06564">
    <property type="entry name" value="GH20_DspB_LnbB-like"/>
    <property type="match status" value="1"/>
</dbReference>
<evidence type="ECO:0000256" key="1">
    <source>
        <dbReference type="ARBA" id="ARBA00006285"/>
    </source>
</evidence>
<protein>
    <recommendedName>
        <fullName evidence="4">Glycoside hydrolase family 20 catalytic domain-containing protein</fullName>
    </recommendedName>
</protein>
<reference evidence="5 6" key="1">
    <citation type="submission" date="2013-02" db="EMBL/GenBank/DDBJ databases">
        <title>The Genome Sequence of Enterococcus phoeniculicola BAA-412.</title>
        <authorList>
            <consortium name="The Broad Institute Genome Sequencing Platform"/>
            <consortium name="The Broad Institute Genome Sequencing Center for Infectious Disease"/>
            <person name="Earl A.M."/>
            <person name="Gilmore M.S."/>
            <person name="Lebreton F."/>
            <person name="Walker B."/>
            <person name="Young S.K."/>
            <person name="Zeng Q."/>
            <person name="Gargeya S."/>
            <person name="Fitzgerald M."/>
            <person name="Haas B."/>
            <person name="Abouelleil A."/>
            <person name="Alvarado L."/>
            <person name="Arachchi H.M."/>
            <person name="Berlin A.M."/>
            <person name="Chapman S.B."/>
            <person name="Dewar J."/>
            <person name="Goldberg J."/>
            <person name="Griggs A."/>
            <person name="Gujja S."/>
            <person name="Hansen M."/>
            <person name="Howarth C."/>
            <person name="Imamovic A."/>
            <person name="Larimer J."/>
            <person name="McCowan C."/>
            <person name="Murphy C."/>
            <person name="Neiman D."/>
            <person name="Pearson M."/>
            <person name="Priest M."/>
            <person name="Roberts A."/>
            <person name="Saif S."/>
            <person name="Shea T."/>
            <person name="Sisk P."/>
            <person name="Sykes S."/>
            <person name="Wortman J."/>
            <person name="Nusbaum C."/>
            <person name="Birren B."/>
        </authorList>
    </citation>
    <scope>NUCLEOTIDE SEQUENCE [LARGE SCALE GENOMIC DNA]</scope>
    <source>
        <strain evidence="5 6">ATCC BAA-412</strain>
    </source>
</reference>
<feature type="active site" description="Proton donor" evidence="3">
    <location>
        <position position="250"/>
    </location>
</feature>
<comment type="similarity">
    <text evidence="1">Belongs to the glycosyl hydrolase 20 family.</text>
</comment>
<evidence type="ECO:0000313" key="6">
    <source>
        <dbReference type="Proteomes" id="UP000013785"/>
    </source>
</evidence>
<comment type="caution">
    <text evidence="5">The sequence shown here is derived from an EMBL/GenBank/DDBJ whole genome shotgun (WGS) entry which is preliminary data.</text>
</comment>
<evidence type="ECO:0000256" key="2">
    <source>
        <dbReference type="ARBA" id="ARBA00022801"/>
    </source>
</evidence>
<dbReference type="eggNOG" id="COG3525">
    <property type="taxonomic scope" value="Bacteria"/>
</dbReference>
<dbReference type="OrthoDB" id="1098018at2"/>
<evidence type="ECO:0000313" key="5">
    <source>
        <dbReference type="EMBL" id="EOL46698.1"/>
    </source>
</evidence>
<gene>
    <name evidence="5" type="ORF">UC3_00818</name>
</gene>
<evidence type="ECO:0000256" key="3">
    <source>
        <dbReference type="PIRSR" id="PIRSR625705-1"/>
    </source>
</evidence>
<dbReference type="PANTHER" id="PTHR43678:SF1">
    <property type="entry name" value="BETA-N-ACETYLHEXOSAMINIDASE"/>
    <property type="match status" value="1"/>
</dbReference>
<dbReference type="InterPro" id="IPR025705">
    <property type="entry name" value="Beta_hexosaminidase_sua/sub"/>
</dbReference>
<dbReference type="PRINTS" id="PR00738">
    <property type="entry name" value="GLHYDRLASE20"/>
</dbReference>
<keyword evidence="6" id="KW-1185">Reference proteome</keyword>
<dbReference type="InterPro" id="IPR015883">
    <property type="entry name" value="Glyco_hydro_20_cat"/>
</dbReference>
<dbReference type="InterPro" id="IPR052764">
    <property type="entry name" value="GH20_Enzymes"/>
</dbReference>
<feature type="domain" description="Glycoside hydrolase family 20 catalytic" evidence="4">
    <location>
        <begin position="103"/>
        <end position="433"/>
    </location>
</feature>
<evidence type="ECO:0000259" key="4">
    <source>
        <dbReference type="Pfam" id="PF00728"/>
    </source>
</evidence>
<dbReference type="Gene3D" id="3.20.20.80">
    <property type="entry name" value="Glycosidases"/>
    <property type="match status" value="1"/>
</dbReference>
<proteinExistence type="inferred from homology"/>
<dbReference type="GO" id="GO:0005975">
    <property type="term" value="P:carbohydrate metabolic process"/>
    <property type="evidence" value="ECO:0007669"/>
    <property type="project" value="InterPro"/>
</dbReference>
<dbReference type="STRING" id="154621.RV11_GL001262"/>
<dbReference type="Pfam" id="PF00728">
    <property type="entry name" value="Glyco_hydro_20"/>
    <property type="match status" value="1"/>
</dbReference>
<dbReference type="EMBL" id="AJAT01000010">
    <property type="protein sequence ID" value="EOL46698.1"/>
    <property type="molecule type" value="Genomic_DNA"/>
</dbReference>
<name>R3TZU0_9ENTE</name>
<dbReference type="RefSeq" id="WP_010767491.1">
    <property type="nucleotide sequence ID" value="NZ_ASWE01000002.1"/>
</dbReference>
<keyword evidence="2" id="KW-0378">Hydrolase</keyword>
<sequence>MKSKNNQKEHSFTFNTWLINEKSRDEALISSWLDEFDYQSSMVFTLINNEQQSTADFEILYEERLAEIRSSSMEGLFYGFEEYKNQKDLSRQKITYKSLMNERALLLDIGRKHYSKEWIFSLIDLMSKLKLNTLQLHFSDNEGFRIESSSYPSIVSEEYLTKSEVKEIISYAKKHYIQIIPELDTPGHLKKFLTNYPQWRLNRVGEPNEFLDHRALDITNPEAVSAVYELLFEYFDLFKESTYFHLGADEFIDFDSFHEYPLLQAVAKKRFGSEATGIELYVDYTNRLIEETKKAGFIPRVWSDGFYRKNQSSIQTLSKDVQITYWTRWNKHMASIDSYLEKGYEVINFNDNYFYFVLGEAAGYSYPDAEKIKNEWSINVFAGNQQITQAQLSNIIGASFSIWSDQPDALSEEEVMKKLLDPMKAYAEKLWESE</sequence>
<accession>R3TZU0</accession>
<dbReference type="SUPFAM" id="SSF51445">
    <property type="entry name" value="(Trans)glycosidases"/>
    <property type="match status" value="1"/>
</dbReference>
<dbReference type="HOGENOM" id="CLU_010969_0_0_9"/>
<dbReference type="InterPro" id="IPR017853">
    <property type="entry name" value="GH"/>
</dbReference>
<dbReference type="PATRIC" id="fig|1158610.3.peg.796"/>
<dbReference type="AlphaFoldDB" id="R3TZU0"/>
<dbReference type="Proteomes" id="UP000013785">
    <property type="component" value="Unassembled WGS sequence"/>
</dbReference>
<organism evidence="5 6">
    <name type="scientific">Enterococcus phoeniculicola ATCC BAA-412</name>
    <dbReference type="NCBI Taxonomy" id="1158610"/>
    <lineage>
        <taxon>Bacteria</taxon>
        <taxon>Bacillati</taxon>
        <taxon>Bacillota</taxon>
        <taxon>Bacilli</taxon>
        <taxon>Lactobacillales</taxon>
        <taxon>Enterococcaceae</taxon>
        <taxon>Enterococcus</taxon>
    </lineage>
</organism>